<keyword evidence="1" id="KW-0732">Signal</keyword>
<keyword evidence="3" id="KW-1185">Reference proteome</keyword>
<feature type="signal peptide" evidence="1">
    <location>
        <begin position="1"/>
        <end position="26"/>
    </location>
</feature>
<dbReference type="AlphaFoldDB" id="A0A0D0I7L8"/>
<reference evidence="2 3" key="1">
    <citation type="submission" date="2015-01" db="EMBL/GenBank/DDBJ databases">
        <title>Comparative genomics of non-oral Prevotella species.</title>
        <authorList>
            <person name="Accetto T."/>
            <person name="Nograsek B."/>
            <person name="Avgustin G."/>
        </authorList>
    </citation>
    <scope>NUCLEOTIDE SEQUENCE [LARGE SCALE GENOMIC DNA]</scope>
    <source>
        <strain evidence="2 3">P5-119</strain>
    </source>
</reference>
<dbReference type="Proteomes" id="UP000032046">
    <property type="component" value="Unassembled WGS sequence"/>
</dbReference>
<evidence type="ECO:0000313" key="2">
    <source>
        <dbReference type="EMBL" id="KIP64237.1"/>
    </source>
</evidence>
<dbReference type="RefSeq" id="WP_042517853.1">
    <property type="nucleotide sequence ID" value="NZ_JXQK01000028.1"/>
</dbReference>
<dbReference type="PROSITE" id="PS51257">
    <property type="entry name" value="PROKAR_LIPOPROTEIN"/>
    <property type="match status" value="1"/>
</dbReference>
<comment type="caution">
    <text evidence="2">The sequence shown here is derived from an EMBL/GenBank/DDBJ whole genome shotgun (WGS) entry which is preliminary data.</text>
</comment>
<evidence type="ECO:0008006" key="4">
    <source>
        <dbReference type="Google" id="ProtNLM"/>
    </source>
</evidence>
<feature type="chain" id="PRO_5002212010" description="DUF5123 domain-containing protein" evidence="1">
    <location>
        <begin position="27"/>
        <end position="543"/>
    </location>
</feature>
<gene>
    <name evidence="2" type="ORF">ST44_02585</name>
</gene>
<evidence type="ECO:0000313" key="3">
    <source>
        <dbReference type="Proteomes" id="UP000032046"/>
    </source>
</evidence>
<dbReference type="InterPro" id="IPR013783">
    <property type="entry name" value="Ig-like_fold"/>
</dbReference>
<name>A0A0D0I7L8_9BACT</name>
<accession>A0A0D0I7L8</accession>
<dbReference type="EMBL" id="JXQK01000028">
    <property type="protein sequence ID" value="KIP64237.1"/>
    <property type="molecule type" value="Genomic_DNA"/>
</dbReference>
<proteinExistence type="predicted"/>
<evidence type="ECO:0000256" key="1">
    <source>
        <dbReference type="SAM" id="SignalP"/>
    </source>
</evidence>
<dbReference type="STRING" id="1602171.ST44_02585"/>
<protein>
    <recommendedName>
        <fullName evidence="4">DUF5123 domain-containing protein</fullName>
    </recommendedName>
</protein>
<dbReference type="Gene3D" id="2.60.40.10">
    <property type="entry name" value="Immunoglobulins"/>
    <property type="match status" value="1"/>
</dbReference>
<sequence>MKLNKSIISKALFGAMMLLGGASFTACTETNDWDVDPAYDRLFHSSKVSVSPGEDQAEVTFKKMPDAEFYVIEISTDTLFDEVETTEHSIYFGDKEDARITTSPYTMTGLEGSTKYYFRIKSCATNGKGSTWKYLDDTESNYSFTTKSEQIILDVVPGSKTVKVSFKAGKQITEAQIVKDDEVLVSQPVTADEVAAGELTISGLNAKTSYTVQLLNGENVRGKMKFTTTEPFPDGYEVINVAAGDDVKDLLANATSDKVVVVFPQGMEYTALNEEAQTSTIKVPENIKSVYFWGAAGESKATVKFKGVSFESSSMDVVRFYNLNLQYGANSDGYVLNQSGTFTLNSLEMEKCDVKDIRGIFRFQSIVNSTVNAIKINDCVLTNIGTYGIVNTKDQKSLTLGTVSITNSTLNTINSVLTNTSQANFSITLDHCTIWNCVPATKPYFDLQKQTGVTVACTNSLIGAYYDFKDAAQTVKGSSLKDIDASGTVYTSDFNWNSGYEIGSQISETSAQLWANPAKTGADFTVQNSSYKNLGDPRWIPAE</sequence>
<organism evidence="2 3">
    <name type="scientific">Prevotella pectinovora</name>
    <dbReference type="NCBI Taxonomy" id="1602169"/>
    <lineage>
        <taxon>Bacteria</taxon>
        <taxon>Pseudomonadati</taxon>
        <taxon>Bacteroidota</taxon>
        <taxon>Bacteroidia</taxon>
        <taxon>Bacteroidales</taxon>
        <taxon>Prevotellaceae</taxon>
        <taxon>Prevotella</taxon>
    </lineage>
</organism>